<proteinExistence type="predicted"/>
<keyword evidence="3" id="KW-1185">Reference proteome</keyword>
<name>A0A448X8M6_9PLAT</name>
<gene>
    <name evidence="2" type="ORF">PXEA_LOCUS24360</name>
</gene>
<protein>
    <submittedName>
        <fullName evidence="2">Uncharacterized protein</fullName>
    </submittedName>
</protein>
<reference evidence="2" key="1">
    <citation type="submission" date="2018-11" db="EMBL/GenBank/DDBJ databases">
        <authorList>
            <consortium name="Pathogen Informatics"/>
        </authorList>
    </citation>
    <scope>NUCLEOTIDE SEQUENCE</scope>
</reference>
<sequence length="152" mass="17065">MGLSYNCWCWAADLMGRLLGPHAFDAMVSAKSGRNEVICRLSAWHRHHLRGHHPPRQRATQIGWQTTLHVVLFRSNLETDRPADACRGAAGNSFSEWDVTCGRPTLSDWCRSVPPSRSRRSGEKFRRSGWHSRRTTATGKHSGGDATVDEVD</sequence>
<evidence type="ECO:0000256" key="1">
    <source>
        <dbReference type="SAM" id="MobiDB-lite"/>
    </source>
</evidence>
<evidence type="ECO:0000313" key="3">
    <source>
        <dbReference type="Proteomes" id="UP000784294"/>
    </source>
</evidence>
<organism evidence="2 3">
    <name type="scientific">Protopolystoma xenopodis</name>
    <dbReference type="NCBI Taxonomy" id="117903"/>
    <lineage>
        <taxon>Eukaryota</taxon>
        <taxon>Metazoa</taxon>
        <taxon>Spiralia</taxon>
        <taxon>Lophotrochozoa</taxon>
        <taxon>Platyhelminthes</taxon>
        <taxon>Monogenea</taxon>
        <taxon>Polyopisthocotylea</taxon>
        <taxon>Polystomatidea</taxon>
        <taxon>Polystomatidae</taxon>
        <taxon>Protopolystoma</taxon>
    </lineage>
</organism>
<feature type="region of interest" description="Disordered" evidence="1">
    <location>
        <begin position="111"/>
        <end position="152"/>
    </location>
</feature>
<dbReference type="EMBL" id="CAAALY010116870">
    <property type="protein sequence ID" value="VEL30920.1"/>
    <property type="molecule type" value="Genomic_DNA"/>
</dbReference>
<evidence type="ECO:0000313" key="2">
    <source>
        <dbReference type="EMBL" id="VEL30920.1"/>
    </source>
</evidence>
<dbReference type="Proteomes" id="UP000784294">
    <property type="component" value="Unassembled WGS sequence"/>
</dbReference>
<comment type="caution">
    <text evidence="2">The sequence shown here is derived from an EMBL/GenBank/DDBJ whole genome shotgun (WGS) entry which is preliminary data.</text>
</comment>
<accession>A0A448X8M6</accession>
<dbReference type="AlphaFoldDB" id="A0A448X8M6"/>